<gene>
    <name evidence="1" type="ORF">CK203_080954</name>
</gene>
<dbReference type="EMBL" id="QGNW01001235">
    <property type="protein sequence ID" value="RVW49014.1"/>
    <property type="molecule type" value="Genomic_DNA"/>
</dbReference>
<comment type="caution">
    <text evidence="1">The sequence shown here is derived from an EMBL/GenBank/DDBJ whole genome shotgun (WGS) entry which is preliminary data.</text>
</comment>
<organism evidence="1 2">
    <name type="scientific">Vitis vinifera</name>
    <name type="common">Grape</name>
    <dbReference type="NCBI Taxonomy" id="29760"/>
    <lineage>
        <taxon>Eukaryota</taxon>
        <taxon>Viridiplantae</taxon>
        <taxon>Streptophyta</taxon>
        <taxon>Embryophyta</taxon>
        <taxon>Tracheophyta</taxon>
        <taxon>Spermatophyta</taxon>
        <taxon>Magnoliopsida</taxon>
        <taxon>eudicotyledons</taxon>
        <taxon>Gunneridae</taxon>
        <taxon>Pentapetalae</taxon>
        <taxon>rosids</taxon>
        <taxon>Vitales</taxon>
        <taxon>Vitaceae</taxon>
        <taxon>Viteae</taxon>
        <taxon>Vitis</taxon>
    </lineage>
</organism>
<reference evidence="1 2" key="1">
    <citation type="journal article" date="2018" name="PLoS Genet.">
        <title>Population sequencing reveals clonal diversity and ancestral inbreeding in the grapevine cultivar Chardonnay.</title>
        <authorList>
            <person name="Roach M.J."/>
            <person name="Johnson D.L."/>
            <person name="Bohlmann J."/>
            <person name="van Vuuren H.J."/>
            <person name="Jones S.J."/>
            <person name="Pretorius I.S."/>
            <person name="Schmidt S.A."/>
            <person name="Borneman A.R."/>
        </authorList>
    </citation>
    <scope>NUCLEOTIDE SEQUENCE [LARGE SCALE GENOMIC DNA]</scope>
    <source>
        <strain evidence="2">cv. Chardonnay</strain>
        <tissue evidence="1">Leaf</tissue>
    </source>
</reference>
<protein>
    <submittedName>
        <fullName evidence="1">Uncharacterized protein</fullName>
    </submittedName>
</protein>
<dbReference type="Proteomes" id="UP000288805">
    <property type="component" value="Unassembled WGS sequence"/>
</dbReference>
<sequence length="127" mass="14016">MSKCGCDAVGGHVLMTPCLHPTPRPSSLSLPWKKLRGKTRLKTTVAVATGNSRGSFTWALNQTVGGLLLPRRESSEEKVRSKKRVFFLDVNPLCYTGNTPSLHSFGHWVSLFFQQVSLSDPVIAKFD</sequence>
<evidence type="ECO:0000313" key="2">
    <source>
        <dbReference type="Proteomes" id="UP000288805"/>
    </source>
</evidence>
<evidence type="ECO:0000313" key="1">
    <source>
        <dbReference type="EMBL" id="RVW49014.1"/>
    </source>
</evidence>
<name>A0A438EMR1_VITVI</name>
<proteinExistence type="predicted"/>
<dbReference type="AlphaFoldDB" id="A0A438EMR1"/>
<accession>A0A438EMR1</accession>